<sequence>MSETPDIEALYRIDGKVCVVTGASSGFGDRFARVLSAAGGKVVAAARRRDRLEELVSELPDAVAIRCDVSDDEQCRQLISQTISHYGQVDVLVNNAGITDAVHAAEEANIEVFRNVVDVNLNACFLLSALAAQDMLTREEGSIINVASVHGLVASAPNLQPAYAASKAGLVNLTRDLAVQWAKRGIRVNALCPGYFDTELTRGMFEDERSTKWIERNASMGRGGSLEELDGALLFLASNASSYVTGIPLPVDGGWIAR</sequence>
<evidence type="ECO:0000256" key="1">
    <source>
        <dbReference type="ARBA" id="ARBA00006484"/>
    </source>
</evidence>
<name>A0A381PC48_9ZZZZ</name>
<dbReference type="InterPro" id="IPR002347">
    <property type="entry name" value="SDR_fam"/>
</dbReference>
<evidence type="ECO:0008006" key="3">
    <source>
        <dbReference type="Google" id="ProtNLM"/>
    </source>
</evidence>
<dbReference type="NCBIfam" id="NF005559">
    <property type="entry name" value="PRK07231.1"/>
    <property type="match status" value="1"/>
</dbReference>
<dbReference type="GO" id="GO:0016616">
    <property type="term" value="F:oxidoreductase activity, acting on the CH-OH group of donors, NAD or NADP as acceptor"/>
    <property type="evidence" value="ECO:0007669"/>
    <property type="project" value="TreeGrafter"/>
</dbReference>
<gene>
    <name evidence="2" type="ORF">METZ01_LOCUS16721</name>
</gene>
<dbReference type="PRINTS" id="PR00081">
    <property type="entry name" value="GDHRDH"/>
</dbReference>
<evidence type="ECO:0000313" key="2">
    <source>
        <dbReference type="EMBL" id="SUZ63867.1"/>
    </source>
</evidence>
<comment type="similarity">
    <text evidence="1">Belongs to the short-chain dehydrogenases/reductases (SDR) family.</text>
</comment>
<dbReference type="FunFam" id="3.40.50.720:FF:000084">
    <property type="entry name" value="Short-chain dehydrogenase reductase"/>
    <property type="match status" value="1"/>
</dbReference>
<organism evidence="2">
    <name type="scientific">marine metagenome</name>
    <dbReference type="NCBI Taxonomy" id="408172"/>
    <lineage>
        <taxon>unclassified sequences</taxon>
        <taxon>metagenomes</taxon>
        <taxon>ecological metagenomes</taxon>
    </lineage>
</organism>
<dbReference type="PANTHER" id="PTHR42760:SF124">
    <property type="entry name" value="SHORT-CHAIN DEHYDROGENASE_REDUCTASE"/>
    <property type="match status" value="1"/>
</dbReference>
<reference evidence="2" key="1">
    <citation type="submission" date="2018-05" db="EMBL/GenBank/DDBJ databases">
        <authorList>
            <person name="Lanie J.A."/>
            <person name="Ng W.-L."/>
            <person name="Kazmierczak K.M."/>
            <person name="Andrzejewski T.M."/>
            <person name="Davidsen T.M."/>
            <person name="Wayne K.J."/>
            <person name="Tettelin H."/>
            <person name="Glass J.I."/>
            <person name="Rusch D."/>
            <person name="Podicherti R."/>
            <person name="Tsui H.-C.T."/>
            <person name="Winkler M.E."/>
        </authorList>
    </citation>
    <scope>NUCLEOTIDE SEQUENCE</scope>
</reference>
<accession>A0A381PC48</accession>
<dbReference type="InterPro" id="IPR036291">
    <property type="entry name" value="NAD(P)-bd_dom_sf"/>
</dbReference>
<dbReference type="Gene3D" id="3.40.50.720">
    <property type="entry name" value="NAD(P)-binding Rossmann-like Domain"/>
    <property type="match status" value="1"/>
</dbReference>
<proteinExistence type="inferred from homology"/>
<protein>
    <recommendedName>
        <fullName evidence="3">Short-chain dehydrogenase</fullName>
    </recommendedName>
</protein>
<dbReference type="AlphaFoldDB" id="A0A381PC48"/>
<dbReference type="SUPFAM" id="SSF51735">
    <property type="entry name" value="NAD(P)-binding Rossmann-fold domains"/>
    <property type="match status" value="1"/>
</dbReference>
<dbReference type="PRINTS" id="PR00080">
    <property type="entry name" value="SDRFAMILY"/>
</dbReference>
<dbReference type="Pfam" id="PF13561">
    <property type="entry name" value="adh_short_C2"/>
    <property type="match status" value="1"/>
</dbReference>
<dbReference type="PANTHER" id="PTHR42760">
    <property type="entry name" value="SHORT-CHAIN DEHYDROGENASES/REDUCTASES FAMILY MEMBER"/>
    <property type="match status" value="1"/>
</dbReference>
<dbReference type="EMBL" id="UINC01000927">
    <property type="protein sequence ID" value="SUZ63867.1"/>
    <property type="molecule type" value="Genomic_DNA"/>
</dbReference>